<evidence type="ECO:0000259" key="2">
    <source>
        <dbReference type="PROSITE" id="PS51384"/>
    </source>
</evidence>
<dbReference type="Pfam" id="PF04954">
    <property type="entry name" value="SIP"/>
    <property type="match status" value="1"/>
</dbReference>
<evidence type="ECO:0000313" key="3">
    <source>
        <dbReference type="EMBL" id="MBD7961060.1"/>
    </source>
</evidence>
<dbReference type="CDD" id="cd06193">
    <property type="entry name" value="siderophore_interacting"/>
    <property type="match status" value="1"/>
</dbReference>
<comment type="caution">
    <text evidence="3">The sequence shown here is derived from an EMBL/GenBank/DDBJ whole genome shotgun (WGS) entry which is preliminary data.</text>
</comment>
<reference evidence="3 4" key="1">
    <citation type="submission" date="2020-08" db="EMBL/GenBank/DDBJ databases">
        <title>A Genomic Blueprint of the Chicken Gut Microbiome.</title>
        <authorList>
            <person name="Gilroy R."/>
            <person name="Ravi A."/>
            <person name="Getino M."/>
            <person name="Pursley I."/>
            <person name="Horton D.L."/>
            <person name="Alikhan N.-F."/>
            <person name="Baker D."/>
            <person name="Gharbi K."/>
            <person name="Hall N."/>
            <person name="Watson M."/>
            <person name="Adriaenssens E.M."/>
            <person name="Foster-Nyarko E."/>
            <person name="Jarju S."/>
            <person name="Secka A."/>
            <person name="Antonio M."/>
            <person name="Oren A."/>
            <person name="Chaudhuri R."/>
            <person name="La Ragione R.M."/>
            <person name="Hildebrand F."/>
            <person name="Pallen M.J."/>
        </authorList>
    </citation>
    <scope>NUCLEOTIDE SEQUENCE [LARGE SCALE GENOMIC DNA]</scope>
    <source>
        <strain evidence="3 4">Sa2CVA6</strain>
    </source>
</reference>
<organism evidence="3 4">
    <name type="scientific">Comamonas avium</name>
    <dbReference type="NCBI Taxonomy" id="2762231"/>
    <lineage>
        <taxon>Bacteria</taxon>
        <taxon>Pseudomonadati</taxon>
        <taxon>Pseudomonadota</taxon>
        <taxon>Betaproteobacteria</taxon>
        <taxon>Burkholderiales</taxon>
        <taxon>Comamonadaceae</taxon>
        <taxon>Comamonas</taxon>
    </lineage>
</organism>
<dbReference type="InterPro" id="IPR039374">
    <property type="entry name" value="SIP_fam"/>
</dbReference>
<dbReference type="Pfam" id="PF08021">
    <property type="entry name" value="FAD_binding_9"/>
    <property type="match status" value="1"/>
</dbReference>
<keyword evidence="4" id="KW-1185">Reference proteome</keyword>
<comment type="similarity">
    <text evidence="1">Belongs to the SIP oxidoreductase family.</text>
</comment>
<dbReference type="Gene3D" id="2.40.30.10">
    <property type="entry name" value="Translation factors"/>
    <property type="match status" value="1"/>
</dbReference>
<protein>
    <submittedName>
        <fullName evidence="3">Siderophore-interacting protein</fullName>
    </submittedName>
</protein>
<dbReference type="InterPro" id="IPR013113">
    <property type="entry name" value="SIP_FAD-bd"/>
</dbReference>
<dbReference type="SUPFAM" id="SSF63380">
    <property type="entry name" value="Riboflavin synthase domain-like"/>
    <property type="match status" value="1"/>
</dbReference>
<dbReference type="Proteomes" id="UP000634919">
    <property type="component" value="Unassembled WGS sequence"/>
</dbReference>
<gene>
    <name evidence="3" type="ORF">H9646_11230</name>
</gene>
<proteinExistence type="inferred from homology"/>
<dbReference type="PROSITE" id="PS51384">
    <property type="entry name" value="FAD_FR"/>
    <property type="match status" value="1"/>
</dbReference>
<dbReference type="RefSeq" id="WP_191723455.1">
    <property type="nucleotide sequence ID" value="NZ_JACSQK010000005.1"/>
</dbReference>
<evidence type="ECO:0000256" key="1">
    <source>
        <dbReference type="ARBA" id="ARBA00035644"/>
    </source>
</evidence>
<dbReference type="PANTHER" id="PTHR30157">
    <property type="entry name" value="FERRIC REDUCTASE, NADPH-DEPENDENT"/>
    <property type="match status" value="1"/>
</dbReference>
<dbReference type="EMBL" id="JACSQK010000005">
    <property type="protein sequence ID" value="MBD7961060.1"/>
    <property type="molecule type" value="Genomic_DNA"/>
</dbReference>
<dbReference type="InterPro" id="IPR007037">
    <property type="entry name" value="SIP_rossman_dom"/>
</dbReference>
<accession>A0ABR8SC58</accession>
<sequence length="369" mass="40953">MTSLQAHSCVRSDQAHVLVHTIVEHMQEHELEPRQQGERWVLSYAGGLGSLWQEAGHIHLDITAPTLDALHDLKLIMAHVVLDVTGSDDDALSWQGDGNALQRPPAFRLLRVLSIRDLTPHMRRVRFACHDLARYDQPDNIHCKLIFPQPGISEPQWPTLTSSGMPRFPEGDQRLDVRTYTIQAIDEKAGWMDVDFVVHADAGPGSAWASQATAGQTIGMSGPGGRTATPADWMLLAGDDTALPAMLRIAASLPQHTRGHVFAEVQGPEDEQAVQTPPGLQWHWLHRADTEAGRSSLLQAALRSVTWPEPSASKFLWVGAEFQTAQAIRQWAKEEKGLEKHEQLIVAYWRHGMSESQFKSKAKSEPSSK</sequence>
<dbReference type="InterPro" id="IPR017927">
    <property type="entry name" value="FAD-bd_FR_type"/>
</dbReference>
<name>A0ABR8SC58_9BURK</name>
<dbReference type="PANTHER" id="PTHR30157:SF0">
    <property type="entry name" value="NADPH-DEPENDENT FERRIC-CHELATE REDUCTASE"/>
    <property type="match status" value="1"/>
</dbReference>
<evidence type="ECO:0000313" key="4">
    <source>
        <dbReference type="Proteomes" id="UP000634919"/>
    </source>
</evidence>
<feature type="domain" description="FAD-binding FR-type" evidence="2">
    <location>
        <begin position="105"/>
        <end position="230"/>
    </location>
</feature>
<dbReference type="Gene3D" id="3.40.50.80">
    <property type="entry name" value="Nucleotide-binding domain of ferredoxin-NADP reductase (FNR) module"/>
    <property type="match status" value="1"/>
</dbReference>
<dbReference type="InterPro" id="IPR039261">
    <property type="entry name" value="FNR_nucleotide-bd"/>
</dbReference>
<dbReference type="InterPro" id="IPR017938">
    <property type="entry name" value="Riboflavin_synthase-like_b-brl"/>
</dbReference>